<feature type="compositionally biased region" description="Basic and acidic residues" evidence="2">
    <location>
        <begin position="309"/>
        <end position="319"/>
    </location>
</feature>
<dbReference type="Proteomes" id="UP000327118">
    <property type="component" value="Unassembled WGS sequence"/>
</dbReference>
<evidence type="ECO:0000313" key="3">
    <source>
        <dbReference type="EMBL" id="KAE8348306.1"/>
    </source>
</evidence>
<feature type="coiled-coil region" evidence="1">
    <location>
        <begin position="75"/>
        <end position="109"/>
    </location>
</feature>
<evidence type="ECO:0000256" key="2">
    <source>
        <dbReference type="SAM" id="MobiDB-lite"/>
    </source>
</evidence>
<evidence type="ECO:0000256" key="1">
    <source>
        <dbReference type="SAM" id="Coils"/>
    </source>
</evidence>
<keyword evidence="1" id="KW-0175">Coiled coil</keyword>
<feature type="compositionally biased region" description="Low complexity" evidence="2">
    <location>
        <begin position="190"/>
        <end position="204"/>
    </location>
</feature>
<accession>A0A5N6YUI6</accession>
<proteinExistence type="predicted"/>
<gene>
    <name evidence="3" type="ORF">BDV28DRAFT_152971</name>
</gene>
<keyword evidence="4" id="KW-1185">Reference proteome</keyword>
<dbReference type="OrthoDB" id="4225570at2759"/>
<feature type="region of interest" description="Disordered" evidence="2">
    <location>
        <begin position="188"/>
        <end position="210"/>
    </location>
</feature>
<sequence length="351" mass="39850">METSKRQWEPTPSSLLWAHEIRRENIHLADEIHKTKAGLTSTVDTINDLKQGIRELGQQVSRAGIEVRERSKAIEVKLEERHMALLGRIDALETENGRLKRELEDIRRQCTTHATELSYDIESMKSEVMKEMTERLAQKRDAWRPIDLSSRTHRHADIVEPNLPGSDVLVPDSLPKDDIALMQGRGNSLRSLSGTTRGPSRSSSVGERFYSSDKRPGNLGQLFKQNARSLGDYWSYALDARIQLPLWIKSGEIAKAFVQGLDDTGTRGLVEKQLMVAGWSWDALADIMHNKLDEERKAHAVRLPFQMKAESEGKTRGASKDNTLVKHKKKKRRVIPIIPADEDDLREMGLH</sequence>
<dbReference type="AlphaFoldDB" id="A0A5N6YUI6"/>
<reference evidence="4" key="1">
    <citation type="submission" date="2019-04" db="EMBL/GenBank/DDBJ databases">
        <title>Friends and foes A comparative genomics studyof 23 Aspergillus species from section Flavi.</title>
        <authorList>
            <consortium name="DOE Joint Genome Institute"/>
            <person name="Kjaerbolling I."/>
            <person name="Vesth T."/>
            <person name="Frisvad J.C."/>
            <person name="Nybo J.L."/>
            <person name="Theobald S."/>
            <person name="Kildgaard S."/>
            <person name="Isbrandt T."/>
            <person name="Kuo A."/>
            <person name="Sato A."/>
            <person name="Lyhne E.K."/>
            <person name="Kogle M.E."/>
            <person name="Wiebenga A."/>
            <person name="Kun R.S."/>
            <person name="Lubbers R.J."/>
            <person name="Makela M.R."/>
            <person name="Barry K."/>
            <person name="Chovatia M."/>
            <person name="Clum A."/>
            <person name="Daum C."/>
            <person name="Haridas S."/>
            <person name="He G."/>
            <person name="LaButti K."/>
            <person name="Lipzen A."/>
            <person name="Mondo S."/>
            <person name="Riley R."/>
            <person name="Salamov A."/>
            <person name="Simmons B.A."/>
            <person name="Magnuson J.K."/>
            <person name="Henrissat B."/>
            <person name="Mortensen U.H."/>
            <person name="Larsen T.O."/>
            <person name="Devries R.P."/>
            <person name="Grigoriev I.V."/>
            <person name="Machida M."/>
            <person name="Baker S.E."/>
            <person name="Andersen M.R."/>
        </authorList>
    </citation>
    <scope>NUCLEOTIDE SEQUENCE [LARGE SCALE GENOMIC DNA]</scope>
    <source>
        <strain evidence="4">CBS 553.77</strain>
    </source>
</reference>
<organism evidence="3 4">
    <name type="scientific">Aspergillus coremiiformis</name>
    <dbReference type="NCBI Taxonomy" id="138285"/>
    <lineage>
        <taxon>Eukaryota</taxon>
        <taxon>Fungi</taxon>
        <taxon>Dikarya</taxon>
        <taxon>Ascomycota</taxon>
        <taxon>Pezizomycotina</taxon>
        <taxon>Eurotiomycetes</taxon>
        <taxon>Eurotiomycetidae</taxon>
        <taxon>Eurotiales</taxon>
        <taxon>Aspergillaceae</taxon>
        <taxon>Aspergillus</taxon>
        <taxon>Aspergillus subgen. Circumdati</taxon>
    </lineage>
</organism>
<feature type="region of interest" description="Disordered" evidence="2">
    <location>
        <begin position="309"/>
        <end position="330"/>
    </location>
</feature>
<name>A0A5N6YUI6_9EURO</name>
<protein>
    <submittedName>
        <fullName evidence="3">Uncharacterized protein</fullName>
    </submittedName>
</protein>
<dbReference type="EMBL" id="ML739567">
    <property type="protein sequence ID" value="KAE8348306.1"/>
    <property type="molecule type" value="Genomic_DNA"/>
</dbReference>
<evidence type="ECO:0000313" key="4">
    <source>
        <dbReference type="Proteomes" id="UP000327118"/>
    </source>
</evidence>